<proteinExistence type="predicted"/>
<evidence type="ECO:0000313" key="2">
    <source>
        <dbReference type="EMBL" id="MBI6183856.1"/>
    </source>
</evidence>
<dbReference type="RefSeq" id="WP_198642898.1">
    <property type="nucleotide sequence ID" value="NZ_JAEHSL010000131.1"/>
</dbReference>
<organism evidence="2 3">
    <name type="scientific">Serratia proteamaculans</name>
    <dbReference type="NCBI Taxonomy" id="28151"/>
    <lineage>
        <taxon>Bacteria</taxon>
        <taxon>Pseudomonadati</taxon>
        <taxon>Pseudomonadota</taxon>
        <taxon>Gammaproteobacteria</taxon>
        <taxon>Enterobacterales</taxon>
        <taxon>Yersiniaceae</taxon>
        <taxon>Serratia</taxon>
    </lineage>
</organism>
<sequence length="82" mass="9284">MTDLTSANIGVVQRYISAFGKGDIDGALRLMTDDVVWHVDGVTQVSTVGLLKGRECVREWIQSFPERFQPRVFRLDNWLASN</sequence>
<dbReference type="SUPFAM" id="SSF54427">
    <property type="entry name" value="NTF2-like"/>
    <property type="match status" value="1"/>
</dbReference>
<reference evidence="2 3" key="1">
    <citation type="submission" date="2020-12" db="EMBL/GenBank/DDBJ databases">
        <title>Enhanced detection system for hospital associated transmission using whole genome sequencing surveillance.</title>
        <authorList>
            <person name="Harrison L.H."/>
            <person name="Van Tyne D."/>
            <person name="Marsh J.W."/>
            <person name="Griffith M.P."/>
            <person name="Snyder D.J."/>
            <person name="Cooper V.S."/>
            <person name="Mustapha M."/>
        </authorList>
    </citation>
    <scope>NUCLEOTIDE SEQUENCE [LARGE SCALE GENOMIC DNA]</scope>
    <source>
        <strain evidence="2 3">SER00238</strain>
    </source>
</reference>
<gene>
    <name evidence="2" type="ORF">JEQ07_26185</name>
</gene>
<dbReference type="Gene3D" id="3.10.450.50">
    <property type="match status" value="1"/>
</dbReference>
<evidence type="ECO:0000313" key="3">
    <source>
        <dbReference type="Proteomes" id="UP000639004"/>
    </source>
</evidence>
<dbReference type="InterPro" id="IPR032710">
    <property type="entry name" value="NTF2-like_dom_sf"/>
</dbReference>
<keyword evidence="3" id="KW-1185">Reference proteome</keyword>
<feature type="non-terminal residue" evidence="2">
    <location>
        <position position="82"/>
    </location>
</feature>
<feature type="domain" description="SnoaL-like" evidence="1">
    <location>
        <begin position="12"/>
        <end position="81"/>
    </location>
</feature>
<protein>
    <submittedName>
        <fullName evidence="2">Nuclear transport factor 2 family protein</fullName>
    </submittedName>
</protein>
<dbReference type="Proteomes" id="UP000639004">
    <property type="component" value="Unassembled WGS sequence"/>
</dbReference>
<dbReference type="EMBL" id="JAEHSL010000131">
    <property type="protein sequence ID" value="MBI6183856.1"/>
    <property type="molecule type" value="Genomic_DNA"/>
</dbReference>
<evidence type="ECO:0000259" key="1">
    <source>
        <dbReference type="Pfam" id="PF12680"/>
    </source>
</evidence>
<comment type="caution">
    <text evidence="2">The sequence shown here is derived from an EMBL/GenBank/DDBJ whole genome shotgun (WGS) entry which is preliminary data.</text>
</comment>
<dbReference type="InterPro" id="IPR037401">
    <property type="entry name" value="SnoaL-like"/>
</dbReference>
<name>A0ABS0TZQ2_SERPR</name>
<dbReference type="Pfam" id="PF12680">
    <property type="entry name" value="SnoaL_2"/>
    <property type="match status" value="1"/>
</dbReference>
<accession>A0ABS0TZQ2</accession>